<dbReference type="EMBL" id="JBHUHT010000008">
    <property type="protein sequence ID" value="MFD2095197.1"/>
    <property type="molecule type" value="Genomic_DNA"/>
</dbReference>
<evidence type="ECO:0000256" key="1">
    <source>
        <dbReference type="SAM" id="Phobius"/>
    </source>
</evidence>
<feature type="transmembrane region" description="Helical" evidence="1">
    <location>
        <begin position="29"/>
        <end position="52"/>
    </location>
</feature>
<proteinExistence type="predicted"/>
<feature type="transmembrane region" description="Helical" evidence="1">
    <location>
        <begin position="85"/>
        <end position="107"/>
    </location>
</feature>
<evidence type="ECO:0000313" key="3">
    <source>
        <dbReference type="Proteomes" id="UP001597380"/>
    </source>
</evidence>
<keyword evidence="1" id="KW-0472">Membrane</keyword>
<name>A0ABW4XI56_9GAMM</name>
<accession>A0ABW4XI56</accession>
<dbReference type="RefSeq" id="WP_345338359.1">
    <property type="nucleotide sequence ID" value="NZ_BAABLI010000005.1"/>
</dbReference>
<dbReference type="Proteomes" id="UP001597380">
    <property type="component" value="Unassembled WGS sequence"/>
</dbReference>
<protein>
    <submittedName>
        <fullName evidence="2">Uncharacterized protein</fullName>
    </submittedName>
</protein>
<gene>
    <name evidence="2" type="ORF">ACFSJ3_04310</name>
</gene>
<comment type="caution">
    <text evidence="2">The sequence shown here is derived from an EMBL/GenBank/DDBJ whole genome shotgun (WGS) entry which is preliminary data.</text>
</comment>
<keyword evidence="3" id="KW-1185">Reference proteome</keyword>
<keyword evidence="1" id="KW-0812">Transmembrane</keyword>
<reference evidence="3" key="1">
    <citation type="journal article" date="2019" name="Int. J. Syst. Evol. Microbiol.">
        <title>The Global Catalogue of Microorganisms (GCM) 10K type strain sequencing project: providing services to taxonomists for standard genome sequencing and annotation.</title>
        <authorList>
            <consortium name="The Broad Institute Genomics Platform"/>
            <consortium name="The Broad Institute Genome Sequencing Center for Infectious Disease"/>
            <person name="Wu L."/>
            <person name="Ma J."/>
        </authorList>
    </citation>
    <scope>NUCLEOTIDE SEQUENCE [LARGE SCALE GENOMIC DNA]</scope>
    <source>
        <strain evidence="3">CGMCC 1.10992</strain>
    </source>
</reference>
<organism evidence="2 3">
    <name type="scientific">Corallincola platygyrae</name>
    <dbReference type="NCBI Taxonomy" id="1193278"/>
    <lineage>
        <taxon>Bacteria</taxon>
        <taxon>Pseudomonadati</taxon>
        <taxon>Pseudomonadota</taxon>
        <taxon>Gammaproteobacteria</taxon>
        <taxon>Alteromonadales</taxon>
        <taxon>Psychromonadaceae</taxon>
        <taxon>Corallincola</taxon>
    </lineage>
</organism>
<sequence length="123" mass="13405">MKKSTRALFVSAFVMPGLAQVQMGHKIRGLIFMFATAGLLISICINAVTIALEKLMPIASRGVMPDPVFIYKTVQESLYSSGSPWVTWALWGLLGFWLISIVDAAILGHKLDKAMSESESVTS</sequence>
<keyword evidence="1" id="KW-1133">Transmembrane helix</keyword>
<evidence type="ECO:0000313" key="2">
    <source>
        <dbReference type="EMBL" id="MFD2095197.1"/>
    </source>
</evidence>